<organism evidence="1 2">
    <name type="scientific">Xenopus laevis</name>
    <name type="common">African clawed frog</name>
    <dbReference type="NCBI Taxonomy" id="8355"/>
    <lineage>
        <taxon>Eukaryota</taxon>
        <taxon>Metazoa</taxon>
        <taxon>Chordata</taxon>
        <taxon>Craniata</taxon>
        <taxon>Vertebrata</taxon>
        <taxon>Euteleostomi</taxon>
        <taxon>Amphibia</taxon>
        <taxon>Batrachia</taxon>
        <taxon>Anura</taxon>
        <taxon>Pipoidea</taxon>
        <taxon>Pipidae</taxon>
        <taxon>Xenopodinae</taxon>
        <taxon>Xenopus</taxon>
        <taxon>Xenopus</taxon>
    </lineage>
</organism>
<gene>
    <name evidence="1" type="ORF">XELAEV_18030091mg</name>
</gene>
<dbReference type="EMBL" id="CM004475">
    <property type="protein sequence ID" value="OCT78997.1"/>
    <property type="molecule type" value="Genomic_DNA"/>
</dbReference>
<dbReference type="AlphaFoldDB" id="A0A974CT23"/>
<evidence type="ECO:0000313" key="1">
    <source>
        <dbReference type="EMBL" id="OCT78997.1"/>
    </source>
</evidence>
<reference evidence="2" key="1">
    <citation type="journal article" date="2016" name="Nature">
        <title>Genome evolution in the allotetraploid frog Xenopus laevis.</title>
        <authorList>
            <person name="Session A.M."/>
            <person name="Uno Y."/>
            <person name="Kwon T."/>
            <person name="Chapman J.A."/>
            <person name="Toyoda A."/>
            <person name="Takahashi S."/>
            <person name="Fukui A."/>
            <person name="Hikosaka A."/>
            <person name="Suzuki A."/>
            <person name="Kondo M."/>
            <person name="van Heeringen S.J."/>
            <person name="Quigley I."/>
            <person name="Heinz S."/>
            <person name="Ogino H."/>
            <person name="Ochi H."/>
            <person name="Hellsten U."/>
            <person name="Lyons J.B."/>
            <person name="Simakov O."/>
            <person name="Putnam N."/>
            <person name="Stites J."/>
            <person name="Kuroki Y."/>
            <person name="Tanaka T."/>
            <person name="Michiue T."/>
            <person name="Watanabe M."/>
            <person name="Bogdanovic O."/>
            <person name="Lister R."/>
            <person name="Georgiou G."/>
            <person name="Paranjpe S.S."/>
            <person name="van Kruijsbergen I."/>
            <person name="Shu S."/>
            <person name="Carlson J."/>
            <person name="Kinoshita T."/>
            <person name="Ohta Y."/>
            <person name="Mawaribuchi S."/>
            <person name="Jenkins J."/>
            <person name="Grimwood J."/>
            <person name="Schmutz J."/>
            <person name="Mitros T."/>
            <person name="Mozaffari S.V."/>
            <person name="Suzuki Y."/>
            <person name="Haramoto Y."/>
            <person name="Yamamoto T.S."/>
            <person name="Takagi C."/>
            <person name="Heald R."/>
            <person name="Miller K."/>
            <person name="Haudenschild C."/>
            <person name="Kitzman J."/>
            <person name="Nakayama T."/>
            <person name="Izutsu Y."/>
            <person name="Robert J."/>
            <person name="Fortriede J."/>
            <person name="Burns K."/>
            <person name="Lotay V."/>
            <person name="Karimi K."/>
            <person name="Yasuoka Y."/>
            <person name="Dichmann D.S."/>
            <person name="Flajnik M.F."/>
            <person name="Houston D.W."/>
            <person name="Shendure J."/>
            <person name="DuPasquier L."/>
            <person name="Vize P.D."/>
            <person name="Zorn A.M."/>
            <person name="Ito M."/>
            <person name="Marcotte E.M."/>
            <person name="Wallingford J.B."/>
            <person name="Ito Y."/>
            <person name="Asashima M."/>
            <person name="Ueno N."/>
            <person name="Matsuda Y."/>
            <person name="Veenstra G.J."/>
            <person name="Fujiyama A."/>
            <person name="Harland R.M."/>
            <person name="Taira M."/>
            <person name="Rokhsar D.S."/>
        </authorList>
    </citation>
    <scope>NUCLEOTIDE SEQUENCE [LARGE SCALE GENOMIC DNA]</scope>
    <source>
        <strain evidence="2">J</strain>
    </source>
</reference>
<sequence length="67" mass="7613">MSLTERELIIIIHWGKNMPSATIRFMGGSSPFIALYVSQNAGNYRQPIKSTDWTSLCSVYLCPITFR</sequence>
<dbReference type="Proteomes" id="UP000694892">
    <property type="component" value="Chromosome 5S"/>
</dbReference>
<name>A0A974CT23_XENLA</name>
<protein>
    <submittedName>
        <fullName evidence="1">Uncharacterized protein</fullName>
    </submittedName>
</protein>
<proteinExistence type="predicted"/>
<evidence type="ECO:0000313" key="2">
    <source>
        <dbReference type="Proteomes" id="UP000694892"/>
    </source>
</evidence>
<accession>A0A974CT23</accession>